<name>A0A2K4ZBQ4_9FIRM</name>
<reference evidence="1 2" key="1">
    <citation type="submission" date="2018-01" db="EMBL/GenBank/DDBJ databases">
        <authorList>
            <person name="Gaut B.S."/>
            <person name="Morton B.R."/>
            <person name="Clegg M.T."/>
            <person name="Duvall M.R."/>
        </authorList>
    </citation>
    <scope>NUCLEOTIDE SEQUENCE [LARGE SCALE GENOMIC DNA]</scope>
    <source>
        <strain evidence="1">GP69</strain>
    </source>
</reference>
<dbReference type="CDD" id="cd14244">
    <property type="entry name" value="GH_101_like"/>
    <property type="match status" value="1"/>
</dbReference>
<keyword evidence="2" id="KW-1185">Reference proteome</keyword>
<dbReference type="Gene3D" id="3.20.20.80">
    <property type="entry name" value="Glycosidases"/>
    <property type="match status" value="1"/>
</dbReference>
<evidence type="ECO:0000313" key="1">
    <source>
        <dbReference type="EMBL" id="SOY27895.1"/>
    </source>
</evidence>
<protein>
    <submittedName>
        <fullName evidence="1">Endo-alpha-N-acetylgalactosaminidase glycoside hydrolase</fullName>
    </submittedName>
</protein>
<dbReference type="AlphaFoldDB" id="A0A2K4ZBQ4"/>
<dbReference type="EMBL" id="OFSM01000003">
    <property type="protein sequence ID" value="SOY27895.1"/>
    <property type="molecule type" value="Genomic_DNA"/>
</dbReference>
<dbReference type="RefSeq" id="WP_242982279.1">
    <property type="nucleotide sequence ID" value="NZ_JANJZD010000003.1"/>
</dbReference>
<dbReference type="Proteomes" id="UP000236311">
    <property type="component" value="Unassembled WGS sequence"/>
</dbReference>
<dbReference type="Pfam" id="PF18952">
    <property type="entry name" value="DUF5696"/>
    <property type="match status" value="1"/>
</dbReference>
<dbReference type="InterPro" id="IPR043751">
    <property type="entry name" value="DUF5696"/>
</dbReference>
<keyword evidence="1" id="KW-0378">Hydrolase</keyword>
<proteinExistence type="predicted"/>
<dbReference type="GO" id="GO:0033926">
    <property type="term" value="F:endo-alpha-N-acetylgalactosaminidase activity"/>
    <property type="evidence" value="ECO:0007669"/>
    <property type="project" value="InterPro"/>
</dbReference>
<accession>A0A2K4ZBQ4</accession>
<organism evidence="1 2">
    <name type="scientific">Acetatifactor muris</name>
    <dbReference type="NCBI Taxonomy" id="879566"/>
    <lineage>
        <taxon>Bacteria</taxon>
        <taxon>Bacillati</taxon>
        <taxon>Bacillota</taxon>
        <taxon>Clostridia</taxon>
        <taxon>Lachnospirales</taxon>
        <taxon>Lachnospiraceae</taxon>
        <taxon>Acetatifactor</taxon>
    </lineage>
</organism>
<evidence type="ECO:0000313" key="2">
    <source>
        <dbReference type="Proteomes" id="UP000236311"/>
    </source>
</evidence>
<dbReference type="InterPro" id="IPR025706">
    <property type="entry name" value="Endoa_GalNAc"/>
</dbReference>
<gene>
    <name evidence="1" type="ORF">AMURIS_00600</name>
</gene>
<sequence>MNDDMTKSNYQPLTISAAGITVTFFPDSLCCRVEAGNRIWEQTCPPRIERKECSAVLFSDAASISHRYYQSGVGTGILSSYDGFAEMEKFSFETLIWIEHATGNVRFELIPGRDGEAFAAVHWPTPFAFDNPVSSSYTVMPVLQGILIPNTWETAVGKLPFNGQMCSAGAYMPWFGQVEARRGYIAICEQPWDAGYEIDHPAGGPYSHVGMYFLPSLGRLAYRRVTRFTFLEDCDYNDLCKVYRSYVKETGLFTTLAEKSARNPLVRKLVGAAIVHKGIKTHVSPDSLFYDREHPEKNDVVIPFAERTREILRFRDKGMRRLYLHLDGWGDPGYDNRHPDYLPACEEAGGWEGMKELSETIRECGYMFGLHDQYRDYYMDAPSFDREFACEAPDGSIFDMARWAGGRQSYLCATQAPYYVKRNFEEVLRHGIHLEASYLDVFTCNEGDECANPRHRMTRRECFEYRSACFRYLCSKKILPSSEECGDWAMRDLVFCHYGPYDFMLEKPGTPRRGIPVPLFNLVYHDCIILPWPMDRLPDTEDYMLYALLNGGGAYVDKDGAYPDCDGAFDAAREKQLDEDISRYRVVAALQEQVADYEMVRHEFLDGSPHRQRTLFADGTQVTVDLKSGEYRISHP</sequence>